<comment type="caution">
    <text evidence="5">The sequence shown here is derived from an EMBL/GenBank/DDBJ whole genome shotgun (WGS) entry which is preliminary data.</text>
</comment>
<evidence type="ECO:0000313" key="5">
    <source>
        <dbReference type="EMBL" id="OEF30076.1"/>
    </source>
</evidence>
<dbReference type="InterPro" id="IPR007041">
    <property type="entry name" value="Arg_succinylTrfase_AstA/AruG"/>
</dbReference>
<dbReference type="GO" id="GO:0008791">
    <property type="term" value="F:arginine N-succinyltransferase activity"/>
    <property type="evidence" value="ECO:0007669"/>
    <property type="project" value="UniProtKB-UniRule"/>
</dbReference>
<evidence type="ECO:0000256" key="1">
    <source>
        <dbReference type="ARBA" id="ARBA00022503"/>
    </source>
</evidence>
<dbReference type="Pfam" id="PF04958">
    <property type="entry name" value="AstA"/>
    <property type="match status" value="1"/>
</dbReference>
<keyword evidence="3" id="KW-0012">Acyltransferase</keyword>
<dbReference type="eggNOG" id="COG3138">
    <property type="taxonomic scope" value="Bacteria"/>
</dbReference>
<dbReference type="AlphaFoldDB" id="A0A1E5E6F0"/>
<dbReference type="RefSeq" id="WP_017025402.1">
    <property type="nucleotide sequence ID" value="NZ_AJYK02000003.1"/>
</dbReference>
<dbReference type="STRING" id="1188252.A1QC_03550"/>
<keyword evidence="2 5" id="KW-0808">Transferase</keyword>
<dbReference type="PANTHER" id="PTHR30420:SF1">
    <property type="entry name" value="ARGININE N-SUCCINYLTRANSFERASE"/>
    <property type="match status" value="1"/>
</dbReference>
<evidence type="ECO:0000256" key="3">
    <source>
        <dbReference type="ARBA" id="ARBA00023315"/>
    </source>
</evidence>
<evidence type="ECO:0000313" key="6">
    <source>
        <dbReference type="Proteomes" id="UP000094070"/>
    </source>
</evidence>
<dbReference type="Proteomes" id="UP000094070">
    <property type="component" value="Unassembled WGS sequence"/>
</dbReference>
<keyword evidence="1" id="KW-0056">Arginine metabolism</keyword>
<dbReference type="NCBIfam" id="TIGR03243">
    <property type="entry name" value="arg_catab_AOST"/>
    <property type="match status" value="1"/>
</dbReference>
<reference evidence="5 6" key="1">
    <citation type="journal article" date="2012" name="Science">
        <title>Ecological populations of bacteria act as socially cohesive units of antibiotic production and resistance.</title>
        <authorList>
            <person name="Cordero O.X."/>
            <person name="Wildschutte H."/>
            <person name="Kirkup B."/>
            <person name="Proehl S."/>
            <person name="Ngo L."/>
            <person name="Hussain F."/>
            <person name="Le Roux F."/>
            <person name="Mincer T."/>
            <person name="Polz M.F."/>
        </authorList>
    </citation>
    <scope>NUCLEOTIDE SEQUENCE [LARGE SCALE GENOMIC DNA]</scope>
    <source>
        <strain evidence="5 6">1S-45</strain>
    </source>
</reference>
<dbReference type="EMBL" id="AJYK02000003">
    <property type="protein sequence ID" value="OEF30076.1"/>
    <property type="molecule type" value="Genomic_DNA"/>
</dbReference>
<sequence length="338" mass="38057">MLVIRPIQRSDYDALYQCAEASGHGFTSLPVNQELLTKRIEASVDSFLKHTEQPDNESYLMVAVDTETNQVVGTTAIESSIGWEVPSYSYHISKVVHSSNKLNVRNEVQVLTLGNNYTGCSEICTLFLLPDYRVGLNGRLMSKCRFLMMAQFPQRFSQTVIAEMRGVSDDDGNSPFWQWLQQHFFSIDFTLADYLTGTGNKGFIADLMPKLPIYVNLLSPEAQAVIGKVHKYTAPALRLLEKEGFACRGYVDIFDAGPTVECDRDHIKSIQQSFVAKVEIRQHSSSHTYLMSNTKLSEFRALMAKVAYDSEQNTAFIHPEVAKHLLVENGDLVRLLLN</sequence>
<dbReference type="PANTHER" id="PTHR30420">
    <property type="entry name" value="N-SUCCINYLARGININE DIHYDROLASE"/>
    <property type="match status" value="1"/>
</dbReference>
<dbReference type="GO" id="GO:0006527">
    <property type="term" value="P:L-arginine catabolic process"/>
    <property type="evidence" value="ECO:0007669"/>
    <property type="project" value="UniProtKB-UniRule"/>
</dbReference>
<organism evidence="5 6">
    <name type="scientific">Vibrio rumoiensis 1S-45</name>
    <dbReference type="NCBI Taxonomy" id="1188252"/>
    <lineage>
        <taxon>Bacteria</taxon>
        <taxon>Pseudomonadati</taxon>
        <taxon>Pseudomonadota</taxon>
        <taxon>Gammaproteobacteria</taxon>
        <taxon>Vibrionales</taxon>
        <taxon>Vibrionaceae</taxon>
        <taxon>Vibrio</taxon>
    </lineage>
</organism>
<name>A0A1E5E6F0_9VIBR</name>
<proteinExistence type="predicted"/>
<accession>A0A1E5E6F0</accession>
<dbReference type="NCBIfam" id="TIGR03244">
    <property type="entry name" value="arg_catab_AstA"/>
    <property type="match status" value="1"/>
</dbReference>
<keyword evidence="6" id="KW-1185">Reference proteome</keyword>
<gene>
    <name evidence="5" type="ORF">A1QC_03550</name>
</gene>
<dbReference type="InterPro" id="IPR017650">
    <property type="entry name" value="Arginine_N-succinylTrfase"/>
</dbReference>
<evidence type="ECO:0000256" key="2">
    <source>
        <dbReference type="ARBA" id="ARBA00022679"/>
    </source>
</evidence>
<dbReference type="OrthoDB" id="21121at2"/>
<dbReference type="InterPro" id="IPR016181">
    <property type="entry name" value="Acyl_CoA_acyltransferase"/>
</dbReference>
<protein>
    <recommendedName>
        <fullName evidence="4">Arginine N-succinyltransferase</fullName>
        <ecNumber evidence="4">2.3.1.109</ecNumber>
    </recommendedName>
</protein>
<dbReference type="Gene3D" id="2.40.40.20">
    <property type="match status" value="1"/>
</dbReference>
<dbReference type="EC" id="2.3.1.109" evidence="4"/>
<evidence type="ECO:0000256" key="4">
    <source>
        <dbReference type="NCBIfam" id="TIGR03244"/>
    </source>
</evidence>
<dbReference type="SUPFAM" id="SSF55729">
    <property type="entry name" value="Acyl-CoA N-acyltransferases (Nat)"/>
    <property type="match status" value="1"/>
</dbReference>